<reference evidence="1" key="1">
    <citation type="submission" date="2021-02" db="EMBL/GenBank/DDBJ databases">
        <authorList>
            <person name="Nowell W R."/>
        </authorList>
    </citation>
    <scope>NUCLEOTIDE SEQUENCE</scope>
</reference>
<comment type="caution">
    <text evidence="1">The sequence shown here is derived from an EMBL/GenBank/DDBJ whole genome shotgun (WGS) entry which is preliminary data.</text>
</comment>
<dbReference type="Proteomes" id="UP000663829">
    <property type="component" value="Unassembled WGS sequence"/>
</dbReference>
<evidence type="ECO:0000313" key="3">
    <source>
        <dbReference type="Proteomes" id="UP000663829"/>
    </source>
</evidence>
<organism evidence="1 3">
    <name type="scientific">Didymodactylos carnosus</name>
    <dbReference type="NCBI Taxonomy" id="1234261"/>
    <lineage>
        <taxon>Eukaryota</taxon>
        <taxon>Metazoa</taxon>
        <taxon>Spiralia</taxon>
        <taxon>Gnathifera</taxon>
        <taxon>Rotifera</taxon>
        <taxon>Eurotatoria</taxon>
        <taxon>Bdelloidea</taxon>
        <taxon>Philodinida</taxon>
        <taxon>Philodinidae</taxon>
        <taxon>Didymodactylos</taxon>
    </lineage>
</organism>
<dbReference type="EMBL" id="CAJOBC010022474">
    <property type="protein sequence ID" value="CAF4055638.1"/>
    <property type="molecule type" value="Genomic_DNA"/>
</dbReference>
<dbReference type="Proteomes" id="UP000681722">
    <property type="component" value="Unassembled WGS sequence"/>
</dbReference>
<evidence type="ECO:0000313" key="2">
    <source>
        <dbReference type="EMBL" id="CAF4055638.1"/>
    </source>
</evidence>
<accession>A0A815BGH9</accession>
<evidence type="ECO:0000313" key="1">
    <source>
        <dbReference type="EMBL" id="CAF1269196.1"/>
    </source>
</evidence>
<protein>
    <submittedName>
        <fullName evidence="1">Uncharacterized protein</fullName>
    </submittedName>
</protein>
<name>A0A815BGH9_9BILA</name>
<proteinExistence type="predicted"/>
<keyword evidence="3" id="KW-1185">Reference proteome</keyword>
<dbReference type="AlphaFoldDB" id="A0A815BGH9"/>
<dbReference type="EMBL" id="CAJNOQ010011127">
    <property type="protein sequence ID" value="CAF1269196.1"/>
    <property type="molecule type" value="Genomic_DNA"/>
</dbReference>
<dbReference type="OrthoDB" id="10128707at2759"/>
<sequence>MISRSGYVSTLPARVQAAIAKDQLLCVMRQVVQLCADYLIDFNVSSRCHYETIKDSFAKQFKLDELHHDSLLDVFKQKLSRRIRELRNRGSGNGANNKQCSKKLNWDANRYDDGDEDDIKAPSTSTLIYIDTNADLKKFVIQLNDSYENNEMKTGKTSQLIVESFRVRRAYLTQVGQSMQQILNEMPFTKDLNFIKVDFELITKCSLKNAAGKLKNWVEHAVHSGIYGDLPDENKYEELLLRVCTRIGKRYRNILHREEITGDEYEFDLQKVLDKDNICPLLYSVTLVQRQFYYITFGNQILIQFENDEEDFPVVLSTLLALFYVFDVVFPRTYKSLLEIIDYFALSNDETKLKQLTVTAQAIIVEFNKKN</sequence>
<gene>
    <name evidence="1" type="ORF">GPM918_LOCUS26994</name>
    <name evidence="2" type="ORF">SRO942_LOCUS27249</name>
</gene>